<name>A0A2P8DFQ6_9ACTN</name>
<comment type="caution">
    <text evidence="1">The sequence shown here is derived from an EMBL/GenBank/DDBJ whole genome shotgun (WGS) entry which is preliminary data.</text>
</comment>
<evidence type="ECO:0000313" key="1">
    <source>
        <dbReference type="EMBL" id="PSK96051.1"/>
    </source>
</evidence>
<keyword evidence="2" id="KW-1185">Reference proteome</keyword>
<dbReference type="OrthoDB" id="3572298at2"/>
<sequence length="144" mass="15989">MPYRRQIRTRAECDGCGDQWLGALDIDYEPLFTTRTEARRLLTDQFGWQITGEGMWCSQCTARRECDLVGHEWASDADDGPDTWVDGEPLPVSRFCDRCDEHLPLAEADGIGHPEHVPGLLSEDDLALLAELEAAFGIEPGGPS</sequence>
<gene>
    <name evidence="1" type="ORF">CLV63_113214</name>
</gene>
<proteinExistence type="predicted"/>
<reference evidence="1 2" key="1">
    <citation type="submission" date="2018-03" db="EMBL/GenBank/DDBJ databases">
        <title>Genomic Encyclopedia of Archaeal and Bacterial Type Strains, Phase II (KMG-II): from individual species to whole genera.</title>
        <authorList>
            <person name="Goeker M."/>
        </authorList>
    </citation>
    <scope>NUCLEOTIDE SEQUENCE [LARGE SCALE GENOMIC DNA]</scope>
    <source>
        <strain evidence="1 2">DSM 45312</strain>
    </source>
</reference>
<protein>
    <submittedName>
        <fullName evidence="1">Uncharacterized protein</fullName>
    </submittedName>
</protein>
<accession>A0A2P8DFQ6</accession>
<dbReference type="EMBL" id="PYGA01000013">
    <property type="protein sequence ID" value="PSK96051.1"/>
    <property type="molecule type" value="Genomic_DNA"/>
</dbReference>
<dbReference type="RefSeq" id="WP_106584488.1">
    <property type="nucleotide sequence ID" value="NZ_PYGA01000013.1"/>
</dbReference>
<dbReference type="Proteomes" id="UP000240542">
    <property type="component" value="Unassembled WGS sequence"/>
</dbReference>
<evidence type="ECO:0000313" key="2">
    <source>
        <dbReference type="Proteomes" id="UP000240542"/>
    </source>
</evidence>
<dbReference type="AlphaFoldDB" id="A0A2P8DFQ6"/>
<organism evidence="1 2">
    <name type="scientific">Murinocardiopsis flavida</name>
    <dbReference type="NCBI Taxonomy" id="645275"/>
    <lineage>
        <taxon>Bacteria</taxon>
        <taxon>Bacillati</taxon>
        <taxon>Actinomycetota</taxon>
        <taxon>Actinomycetes</taxon>
        <taxon>Streptosporangiales</taxon>
        <taxon>Nocardiopsidaceae</taxon>
        <taxon>Murinocardiopsis</taxon>
    </lineage>
</organism>